<dbReference type="OrthoDB" id="3199616at2"/>
<dbReference type="AlphaFoldDB" id="A0A2R4W1M6"/>
<dbReference type="EMBL" id="CP020921">
    <property type="protein sequence ID" value="AWB10612.1"/>
    <property type="molecule type" value="Genomic_DNA"/>
</dbReference>
<dbReference type="Gene3D" id="3.40.50.2000">
    <property type="entry name" value="Glycogen Phosphorylase B"/>
    <property type="match status" value="2"/>
</dbReference>
<reference evidence="3 4" key="1">
    <citation type="submission" date="2017-04" db="EMBL/GenBank/DDBJ databases">
        <title>Genomic insights into metabolism of Thermodesulfobium acidiphilum.</title>
        <authorList>
            <person name="Toshchakov S.V."/>
            <person name="Frolov E.N."/>
            <person name="Kublanov I.V."/>
            <person name="Samarov N.I."/>
            <person name="Novikov A."/>
            <person name="Lebedinsky A.V."/>
            <person name="Bonch-Osmolovskaya E.A."/>
            <person name="Chernyh N.A."/>
        </authorList>
    </citation>
    <scope>NUCLEOTIDE SEQUENCE [LARGE SCALE GENOMIC DNA]</scope>
    <source>
        <strain evidence="3 4">3127-1</strain>
    </source>
</reference>
<protein>
    <submittedName>
        <fullName evidence="3">Glycosyltransferase involved in cell wall bisynthesis</fullName>
    </submittedName>
</protein>
<sequence>MKILHLLNEGNLSWQKTFVNFVCGLCEYGVENFIGMPDSGYTYDFLSEYKIRLANKPAFNIIPIKFKGFFDPFSYFKLVSIIRNQNIDIVHSQLSRAALYAGMAKKLTKVKVVSSAQKVSSIKYFLNSDIVVACSKSVERDFIRRGFSGSITQIYNGINFEDYFSKRISKEQAKSRIGITPETFSIGIVARLSPMKGHKVLFESFRKIKDDYKDKAISLVVVGDGELEFELKQLAKKLKIEKDIIFLGRREDLVELLCSFDLYVSSSIEKEGLPTILIEALLMEVPVIATDIAGTNEIIINNKTGFLVNPDPELLYGSIKEFLTKFFNKDESIIKIVEEGKKHAIENFSLNKMVKSYFEIYKSLLR</sequence>
<dbReference type="PANTHER" id="PTHR12526:SF627">
    <property type="entry name" value="D-RHAMNOSYLTRANSFERASE WBPZ"/>
    <property type="match status" value="1"/>
</dbReference>
<dbReference type="PANTHER" id="PTHR12526">
    <property type="entry name" value="GLYCOSYLTRANSFERASE"/>
    <property type="match status" value="1"/>
</dbReference>
<dbReference type="Proteomes" id="UP000244792">
    <property type="component" value="Chromosome"/>
</dbReference>
<evidence type="ECO:0000259" key="2">
    <source>
        <dbReference type="Pfam" id="PF13439"/>
    </source>
</evidence>
<evidence type="ECO:0000313" key="3">
    <source>
        <dbReference type="EMBL" id="AWB10612.1"/>
    </source>
</evidence>
<proteinExistence type="predicted"/>
<evidence type="ECO:0000313" key="4">
    <source>
        <dbReference type="Proteomes" id="UP000244792"/>
    </source>
</evidence>
<keyword evidence="4" id="KW-1185">Reference proteome</keyword>
<dbReference type="KEGG" id="taci:TDSAC_1270"/>
<dbReference type="RefSeq" id="WP_108309402.1">
    <property type="nucleotide sequence ID" value="NZ_CP020921.1"/>
</dbReference>
<feature type="domain" description="Glycosyltransferase subfamily 4-like N-terminal" evidence="2">
    <location>
        <begin position="62"/>
        <end position="161"/>
    </location>
</feature>
<dbReference type="InterPro" id="IPR028098">
    <property type="entry name" value="Glyco_trans_4-like_N"/>
</dbReference>
<feature type="domain" description="Glycosyl transferase family 1" evidence="1">
    <location>
        <begin position="171"/>
        <end position="331"/>
    </location>
</feature>
<keyword evidence="3" id="KW-0808">Transferase</keyword>
<accession>A0A2R4W1M6</accession>
<dbReference type="Pfam" id="PF13439">
    <property type="entry name" value="Glyco_transf_4"/>
    <property type="match status" value="1"/>
</dbReference>
<dbReference type="SUPFAM" id="SSF53756">
    <property type="entry name" value="UDP-Glycosyltransferase/glycogen phosphorylase"/>
    <property type="match status" value="1"/>
</dbReference>
<gene>
    <name evidence="3" type="ORF">TDSAC_1270</name>
</gene>
<name>A0A2R4W1M6_THEAF</name>
<dbReference type="Pfam" id="PF00534">
    <property type="entry name" value="Glycos_transf_1"/>
    <property type="match status" value="1"/>
</dbReference>
<dbReference type="GO" id="GO:0016757">
    <property type="term" value="F:glycosyltransferase activity"/>
    <property type="evidence" value="ECO:0007669"/>
    <property type="project" value="InterPro"/>
</dbReference>
<evidence type="ECO:0000259" key="1">
    <source>
        <dbReference type="Pfam" id="PF00534"/>
    </source>
</evidence>
<dbReference type="InterPro" id="IPR001296">
    <property type="entry name" value="Glyco_trans_1"/>
</dbReference>
<organism evidence="3 4">
    <name type="scientific">Thermodesulfobium acidiphilum</name>
    <dbReference type="NCBI Taxonomy" id="1794699"/>
    <lineage>
        <taxon>Bacteria</taxon>
        <taxon>Pseudomonadati</taxon>
        <taxon>Thermodesulfobiota</taxon>
        <taxon>Thermodesulfobiia</taxon>
        <taxon>Thermodesulfobiales</taxon>
        <taxon>Thermodesulfobiaceae</taxon>
        <taxon>Thermodesulfobium</taxon>
    </lineage>
</organism>